<dbReference type="InterPro" id="IPR032710">
    <property type="entry name" value="NTF2-like_dom_sf"/>
</dbReference>
<dbReference type="InterPro" id="IPR037401">
    <property type="entry name" value="SnoaL-like"/>
</dbReference>
<dbReference type="InterPro" id="IPR008317">
    <property type="entry name" value="UCP030561"/>
</dbReference>
<evidence type="ECO:0000259" key="1">
    <source>
        <dbReference type="Pfam" id="PF12680"/>
    </source>
</evidence>
<comment type="caution">
    <text evidence="2">The sequence shown here is derived from an EMBL/GenBank/DDBJ whole genome shotgun (WGS) entry which is preliminary data.</text>
</comment>
<accession>A0A162Y6F9</accession>
<dbReference type="Pfam" id="PF12680">
    <property type="entry name" value="SnoaL_2"/>
    <property type="match status" value="1"/>
</dbReference>
<sequence length="129" mass="14601">MNTITRISTNQKGDRIAIVSDISPEHIVQKQLDAYNARDIDAFLATYSNTIKVFSYPNELNYEGKEAMKKSYASFFDSTPDLHCEIKNRIVIGNKVIDEEFLTINGKNYAAAAIYEVKNGKIVKVTFIQ</sequence>
<reference evidence="2 3" key="1">
    <citation type="submission" date="2016-01" db="EMBL/GenBank/DDBJ databases">
        <title>The draft genome sequence of Aquimarina sp. RZW4-3-2.</title>
        <authorList>
            <person name="Wang Y."/>
        </authorList>
    </citation>
    <scope>NUCLEOTIDE SEQUENCE [LARGE SCALE GENOMIC DNA]</scope>
    <source>
        <strain evidence="2 3">RZW4-3-2</strain>
    </source>
</reference>
<dbReference type="STRING" id="1642818.AWE51_13705"/>
<name>A0A162Y6F9_9FLAO</name>
<proteinExistence type="predicted"/>
<protein>
    <recommendedName>
        <fullName evidence="1">SnoaL-like domain-containing protein</fullName>
    </recommendedName>
</protein>
<dbReference type="Gene3D" id="3.10.450.50">
    <property type="match status" value="1"/>
</dbReference>
<gene>
    <name evidence="2" type="ORF">AWE51_13705</name>
</gene>
<dbReference type="PIRSF" id="PIRSF030561">
    <property type="entry name" value="UCP030561"/>
    <property type="match status" value="1"/>
</dbReference>
<organism evidence="2 3">
    <name type="scientific">Aquimarina aggregata</name>
    <dbReference type="NCBI Taxonomy" id="1642818"/>
    <lineage>
        <taxon>Bacteria</taxon>
        <taxon>Pseudomonadati</taxon>
        <taxon>Bacteroidota</taxon>
        <taxon>Flavobacteriia</taxon>
        <taxon>Flavobacteriales</taxon>
        <taxon>Flavobacteriaceae</taxon>
        <taxon>Aquimarina</taxon>
    </lineage>
</organism>
<keyword evidence="3" id="KW-1185">Reference proteome</keyword>
<dbReference type="AlphaFoldDB" id="A0A162Y6F9"/>
<dbReference type="Proteomes" id="UP000076715">
    <property type="component" value="Unassembled WGS sequence"/>
</dbReference>
<evidence type="ECO:0000313" key="3">
    <source>
        <dbReference type="Proteomes" id="UP000076715"/>
    </source>
</evidence>
<dbReference type="SUPFAM" id="SSF54427">
    <property type="entry name" value="NTF2-like"/>
    <property type="match status" value="1"/>
</dbReference>
<dbReference type="EMBL" id="LQRT01000046">
    <property type="protein sequence ID" value="KZS38952.1"/>
    <property type="molecule type" value="Genomic_DNA"/>
</dbReference>
<evidence type="ECO:0000313" key="2">
    <source>
        <dbReference type="EMBL" id="KZS38952.1"/>
    </source>
</evidence>
<feature type="domain" description="SnoaL-like" evidence="1">
    <location>
        <begin position="28"/>
        <end position="124"/>
    </location>
</feature>